<keyword evidence="11" id="KW-1185">Reference proteome</keyword>
<keyword evidence="4" id="KW-0548">Nucleotidyltransferase</keyword>
<dbReference type="KEGG" id="sfu:Sfum_3280"/>
<dbReference type="InterPro" id="IPR025877">
    <property type="entry name" value="MobA-like_NTP_Trfase"/>
</dbReference>
<dbReference type="Gene3D" id="3.90.550.10">
    <property type="entry name" value="Spore Coat Polysaccharide Biosynthesis Protein SpsA, Chain A"/>
    <property type="match status" value="1"/>
</dbReference>
<dbReference type="PANTHER" id="PTHR43584">
    <property type="entry name" value="NUCLEOTIDYL TRANSFERASE"/>
    <property type="match status" value="1"/>
</dbReference>
<dbReference type="AlphaFoldDB" id="A0LNF1"/>
<dbReference type="GO" id="GO:0003977">
    <property type="term" value="F:UDP-N-acetylglucosamine diphosphorylase activity"/>
    <property type="evidence" value="ECO:0007669"/>
    <property type="project" value="UniProtKB-EC"/>
</dbReference>
<dbReference type="STRING" id="335543.Sfum_3280"/>
<keyword evidence="3 10" id="KW-0808">Transferase</keyword>
<dbReference type="SUPFAM" id="SSF53448">
    <property type="entry name" value="Nucleotide-diphospho-sugar transferases"/>
    <property type="match status" value="1"/>
</dbReference>
<dbReference type="Proteomes" id="UP000001784">
    <property type="component" value="Chromosome"/>
</dbReference>
<evidence type="ECO:0000256" key="5">
    <source>
        <dbReference type="ARBA" id="ARBA00023315"/>
    </source>
</evidence>
<organism evidence="10 11">
    <name type="scientific">Syntrophobacter fumaroxidans (strain DSM 10017 / MPOB)</name>
    <dbReference type="NCBI Taxonomy" id="335543"/>
    <lineage>
        <taxon>Bacteria</taxon>
        <taxon>Pseudomonadati</taxon>
        <taxon>Thermodesulfobacteriota</taxon>
        <taxon>Syntrophobacteria</taxon>
        <taxon>Syntrophobacterales</taxon>
        <taxon>Syntrophobacteraceae</taxon>
        <taxon>Syntrophobacter</taxon>
    </lineage>
</organism>
<name>A0LNF1_SYNFM</name>
<gene>
    <name evidence="10" type="ordered locus">Sfum_3280</name>
</gene>
<evidence type="ECO:0000256" key="3">
    <source>
        <dbReference type="ARBA" id="ARBA00022679"/>
    </source>
</evidence>
<dbReference type="FunCoup" id="A0LNF1">
    <property type="interactions" value="497"/>
</dbReference>
<evidence type="ECO:0000256" key="1">
    <source>
        <dbReference type="ARBA" id="ARBA00007707"/>
    </source>
</evidence>
<evidence type="ECO:0000256" key="2">
    <source>
        <dbReference type="ARBA" id="ARBA00007947"/>
    </source>
</evidence>
<dbReference type="HOGENOM" id="CLU_1026471_0_0_7"/>
<comment type="function">
    <text evidence="8">Catalyzes the last two sequential reactions in the de novo biosynthetic pathway for UDP-N-acetylglucosamine (UDP-GlcNAc). The C-terminal domain catalyzes the transfer of acetyl group from acetyl coenzyme A to glucosamine-1-phosphate (GlcN-1-P) to produce N-acetylglucosamine-1-phosphate (GlcNAc-1-P), which is converted into UDP-GlcNAc by the transfer of uridine 5-monophosphate (from uridine 5-triphosphate), a reaction catalyzed by the N-terminal domain.</text>
</comment>
<evidence type="ECO:0000256" key="4">
    <source>
        <dbReference type="ARBA" id="ARBA00022695"/>
    </source>
</evidence>
<dbReference type="eggNOG" id="COG1207">
    <property type="taxonomic scope" value="Bacteria"/>
</dbReference>
<accession>A0LNF1</accession>
<evidence type="ECO:0000256" key="6">
    <source>
        <dbReference type="ARBA" id="ARBA00048247"/>
    </source>
</evidence>
<dbReference type="OrthoDB" id="9775031at2"/>
<evidence type="ECO:0000313" key="11">
    <source>
        <dbReference type="Proteomes" id="UP000001784"/>
    </source>
</evidence>
<dbReference type="RefSeq" id="WP_011700078.1">
    <property type="nucleotide sequence ID" value="NC_008554.1"/>
</dbReference>
<keyword evidence="5" id="KW-0012">Acyltransferase</keyword>
<protein>
    <submittedName>
        <fullName evidence="10">Nucleotidyl transferase</fullName>
    </submittedName>
</protein>
<evidence type="ECO:0000313" key="10">
    <source>
        <dbReference type="EMBL" id="ABK18953.1"/>
    </source>
</evidence>
<feature type="domain" description="MobA-like NTP transferase" evidence="9">
    <location>
        <begin position="11"/>
        <end position="138"/>
    </location>
</feature>
<dbReference type="PANTHER" id="PTHR43584:SF3">
    <property type="entry name" value="BIFUNCTIONAL PROTEIN GLMU"/>
    <property type="match status" value="1"/>
</dbReference>
<dbReference type="InterPro" id="IPR029044">
    <property type="entry name" value="Nucleotide-diphossugar_trans"/>
</dbReference>
<dbReference type="Pfam" id="PF12804">
    <property type="entry name" value="NTP_transf_3"/>
    <property type="match status" value="1"/>
</dbReference>
<dbReference type="InParanoid" id="A0LNF1"/>
<evidence type="ECO:0000256" key="8">
    <source>
        <dbReference type="ARBA" id="ARBA00049628"/>
    </source>
</evidence>
<comment type="catalytic activity">
    <reaction evidence="6">
        <text>alpha-D-glucosamine 1-phosphate + acetyl-CoA = N-acetyl-alpha-D-glucosamine 1-phosphate + CoA + H(+)</text>
        <dbReference type="Rhea" id="RHEA:13725"/>
        <dbReference type="ChEBI" id="CHEBI:15378"/>
        <dbReference type="ChEBI" id="CHEBI:57287"/>
        <dbReference type="ChEBI" id="CHEBI:57288"/>
        <dbReference type="ChEBI" id="CHEBI:57776"/>
        <dbReference type="ChEBI" id="CHEBI:58516"/>
        <dbReference type="EC" id="2.3.1.157"/>
    </reaction>
</comment>
<reference evidence="10 11" key="1">
    <citation type="submission" date="2006-10" db="EMBL/GenBank/DDBJ databases">
        <title>Complete sequence of Syntrophobacter fumaroxidans MPOB.</title>
        <authorList>
            <consortium name="US DOE Joint Genome Institute"/>
            <person name="Copeland A."/>
            <person name="Lucas S."/>
            <person name="Lapidus A."/>
            <person name="Barry K."/>
            <person name="Detter J.C."/>
            <person name="Glavina del Rio T."/>
            <person name="Hammon N."/>
            <person name="Israni S."/>
            <person name="Pitluck S."/>
            <person name="Goltsman E.G."/>
            <person name="Martinez M."/>
            <person name="Schmutz J."/>
            <person name="Larimer F."/>
            <person name="Land M."/>
            <person name="Hauser L."/>
            <person name="Kyrpides N."/>
            <person name="Kim E."/>
            <person name="Boone D.R."/>
            <person name="Brockman F."/>
            <person name="Culley D."/>
            <person name="Ferry J."/>
            <person name="Gunsalus R."/>
            <person name="McInerney M.J."/>
            <person name="Morrison M."/>
            <person name="Plugge C."/>
            <person name="Rohlin L."/>
            <person name="Scholten J."/>
            <person name="Sieber J."/>
            <person name="Stams A.J.M."/>
            <person name="Worm P."/>
            <person name="Henstra A.M."/>
            <person name="Richardson P."/>
        </authorList>
    </citation>
    <scope>NUCLEOTIDE SEQUENCE [LARGE SCALE GENOMIC DNA]</scope>
    <source>
        <strain evidence="11">DSM 10017 / MPOB</strain>
    </source>
</reference>
<dbReference type="InterPro" id="IPR050065">
    <property type="entry name" value="GlmU-like"/>
</dbReference>
<dbReference type="GO" id="GO:0019134">
    <property type="term" value="F:glucosamine-1-phosphate N-acetyltransferase activity"/>
    <property type="evidence" value="ECO:0007669"/>
    <property type="project" value="UniProtKB-EC"/>
</dbReference>
<evidence type="ECO:0000259" key="9">
    <source>
        <dbReference type="Pfam" id="PF12804"/>
    </source>
</evidence>
<evidence type="ECO:0000256" key="7">
    <source>
        <dbReference type="ARBA" id="ARBA00048493"/>
    </source>
</evidence>
<comment type="catalytic activity">
    <reaction evidence="7">
        <text>N-acetyl-alpha-D-glucosamine 1-phosphate + UTP + H(+) = UDP-N-acetyl-alpha-D-glucosamine + diphosphate</text>
        <dbReference type="Rhea" id="RHEA:13509"/>
        <dbReference type="ChEBI" id="CHEBI:15378"/>
        <dbReference type="ChEBI" id="CHEBI:33019"/>
        <dbReference type="ChEBI" id="CHEBI:46398"/>
        <dbReference type="ChEBI" id="CHEBI:57705"/>
        <dbReference type="ChEBI" id="CHEBI:57776"/>
        <dbReference type="EC" id="2.7.7.23"/>
    </reaction>
</comment>
<sequence>MEWKPHGVASVVLAAGKGSRMLGYDGNKTLLPLAPHASIYSGDRPILLEVLKNLPAGPKGIVVHHCADEVIRALSGLEASFLHQPVTNGTGGALLAAAPFLETVGEEAVIITMGDVPLIRPNTYARLVEGLGVHDLVVLAFIPADKAQYGMLEMREGEVLRIVEWKYWHAYPVEEQERLRFCNAGVYAVRRRGLVEYLGLLAGKAHVVKKRRGDSWVTIEEYFLTDLVELMRAGGLSIGVAEAPEEEVTGVDTPEALQLVQRRFAALAGSK</sequence>
<comment type="similarity">
    <text evidence="1">In the C-terminal section; belongs to the transferase hexapeptide repeat family.</text>
</comment>
<comment type="similarity">
    <text evidence="2">In the N-terminal section; belongs to the N-acetylglucosamine-1-phosphate uridyltransferase family.</text>
</comment>
<proteinExistence type="inferred from homology"/>
<dbReference type="EMBL" id="CP000478">
    <property type="protein sequence ID" value="ABK18953.1"/>
    <property type="molecule type" value="Genomic_DNA"/>
</dbReference>